<dbReference type="GO" id="GO:0005548">
    <property type="term" value="F:phospholipid transporter activity"/>
    <property type="evidence" value="ECO:0007669"/>
    <property type="project" value="TreeGrafter"/>
</dbReference>
<name>A0A1M5MTJ6_9ACTN</name>
<feature type="transmembrane region" description="Helical" evidence="1">
    <location>
        <begin position="161"/>
        <end position="183"/>
    </location>
</feature>
<dbReference type="InterPro" id="IPR030802">
    <property type="entry name" value="Permease_MalE"/>
</dbReference>
<evidence type="ECO:0000313" key="2">
    <source>
        <dbReference type="EMBL" id="SHG80239.1"/>
    </source>
</evidence>
<evidence type="ECO:0000256" key="1">
    <source>
        <dbReference type="SAM" id="Phobius"/>
    </source>
</evidence>
<feature type="transmembrane region" description="Helical" evidence="1">
    <location>
        <begin position="220"/>
        <end position="241"/>
    </location>
</feature>
<dbReference type="Pfam" id="PF02405">
    <property type="entry name" value="MlaE"/>
    <property type="match status" value="1"/>
</dbReference>
<feature type="transmembrane region" description="Helical" evidence="1">
    <location>
        <begin position="262"/>
        <end position="280"/>
    </location>
</feature>
<keyword evidence="1" id="KW-0472">Membrane</keyword>
<dbReference type="EMBL" id="FQVX01000003">
    <property type="protein sequence ID" value="SHG80239.1"/>
    <property type="molecule type" value="Genomic_DNA"/>
</dbReference>
<keyword evidence="3" id="KW-1185">Reference proteome</keyword>
<dbReference type="Proteomes" id="UP000184471">
    <property type="component" value="Unassembled WGS sequence"/>
</dbReference>
<dbReference type="PANTHER" id="PTHR30188:SF13">
    <property type="entry name" value="CONSERVED HYPOTHETICAL INTEGRAL MEMBRANE PROTEIN YRBE3B"/>
    <property type="match status" value="1"/>
</dbReference>
<dbReference type="STRING" id="1070870.SAMN05444351_3279"/>
<protein>
    <submittedName>
        <fullName evidence="2">Phospholipid/cholesterol/gamma-HCH transport system permease protein</fullName>
    </submittedName>
</protein>
<organism evidence="2 3">
    <name type="scientific">Geodermatophilus nigrescens</name>
    <dbReference type="NCBI Taxonomy" id="1070870"/>
    <lineage>
        <taxon>Bacteria</taxon>
        <taxon>Bacillati</taxon>
        <taxon>Actinomycetota</taxon>
        <taxon>Actinomycetes</taxon>
        <taxon>Geodermatophilales</taxon>
        <taxon>Geodermatophilaceae</taxon>
        <taxon>Geodermatophilus</taxon>
    </lineage>
</organism>
<accession>A0A1M5MTJ6</accession>
<feature type="transmembrane region" description="Helical" evidence="1">
    <location>
        <begin position="121"/>
        <end position="140"/>
    </location>
</feature>
<dbReference type="PANTHER" id="PTHR30188">
    <property type="entry name" value="ABC TRANSPORTER PERMEASE PROTEIN-RELATED"/>
    <property type="match status" value="1"/>
</dbReference>
<evidence type="ECO:0000313" key="3">
    <source>
        <dbReference type="Proteomes" id="UP000184471"/>
    </source>
</evidence>
<dbReference type="AlphaFoldDB" id="A0A1M5MTJ6"/>
<reference evidence="2 3" key="1">
    <citation type="submission" date="2016-11" db="EMBL/GenBank/DDBJ databases">
        <authorList>
            <person name="Jaros S."/>
            <person name="Januszkiewicz K."/>
            <person name="Wedrychowicz H."/>
        </authorList>
    </citation>
    <scope>NUCLEOTIDE SEQUENCE [LARGE SCALE GENOMIC DNA]</scope>
    <source>
        <strain evidence="2 3">DSM 45408</strain>
    </source>
</reference>
<keyword evidence="1" id="KW-0812">Transmembrane</keyword>
<dbReference type="GO" id="GO:0043190">
    <property type="term" value="C:ATP-binding cassette (ABC) transporter complex"/>
    <property type="evidence" value="ECO:0007669"/>
    <property type="project" value="InterPro"/>
</dbReference>
<feature type="transmembrane region" description="Helical" evidence="1">
    <location>
        <begin position="60"/>
        <end position="87"/>
    </location>
</feature>
<dbReference type="RefSeq" id="WP_245794669.1">
    <property type="nucleotide sequence ID" value="NZ_FQVX01000003.1"/>
</dbReference>
<sequence>MALLSPVDRVRVGARRLVRRVYGRPMDTLEDLGDQLSFYGRALGWTPRTLRRYKRETLRLLAEVTFGTGALAVIGGTVGVIAFLSFFTGTEVGLQGYAALDQLGTSAFTGFLSAYFNTREIAPLVAGLALSATVGCGFTAQIGAMRINEEIDALEVMGVPSLPFLVTTRIVAGFVAVVPLYVIGLLSSYFATRTITTQAYAQSAGTYDHYFTLFLPPQDVLWSFVKVLVFAVVIILSHCYYGYRAGGGPAGVGLAVGRAVRFSIVAVMVIDLFLSLAIWGSTTTVRIAG</sequence>
<gene>
    <name evidence="2" type="ORF">SAMN05444351_3279</name>
</gene>
<proteinExistence type="predicted"/>
<keyword evidence="1" id="KW-1133">Transmembrane helix</keyword>